<comment type="caution">
    <text evidence="2">The sequence shown here is derived from an EMBL/GenBank/DDBJ whole genome shotgun (WGS) entry which is preliminary data.</text>
</comment>
<dbReference type="AlphaFoldDB" id="A0A051TRF8"/>
<feature type="domain" description="HEPN AbiJ-N-terminal" evidence="1">
    <location>
        <begin position="1"/>
        <end position="127"/>
    </location>
</feature>
<reference evidence="2 3" key="1">
    <citation type="submission" date="2014-04" db="EMBL/GenBank/DDBJ databases">
        <title>The Genome Sequence of Mycobacterium tuberculosis TKK-01-0051.</title>
        <authorList>
            <consortium name="The Broad Institute Genomics Platform"/>
            <consortium name="The Broad Institute Genome Sequencing Center for Infectious Disease"/>
            <person name="Earl A.M."/>
            <person name="Cohen K."/>
            <person name="Pym A."/>
            <person name="Bishai W."/>
            <person name="Maharaj K."/>
            <person name="Desjardins C."/>
            <person name="Abeel T."/>
            <person name="Young S."/>
            <person name="Zeng Q."/>
            <person name="Gargeya S."/>
            <person name="Abouelleil A."/>
            <person name="Alvarado L."/>
            <person name="Chapman S.B."/>
            <person name="Gainer-Dewar J."/>
            <person name="Goldberg J."/>
            <person name="Griggs A."/>
            <person name="Gujja S."/>
            <person name="Hansen M."/>
            <person name="Howarth C."/>
            <person name="Imamovic A."/>
            <person name="Larimer J."/>
            <person name="Murphy C."/>
            <person name="Naylor J."/>
            <person name="Pearson M."/>
            <person name="Poon T.W."/>
            <person name="Priest M."/>
            <person name="Roberts A."/>
            <person name="Saif S."/>
            <person name="Shea T."/>
            <person name="Sykes S."/>
            <person name="Wortman J."/>
            <person name="Nusbaum C."/>
            <person name="Birren B."/>
        </authorList>
    </citation>
    <scope>NUCLEOTIDE SEQUENCE [LARGE SCALE GENOMIC DNA]</scope>
    <source>
        <strain evidence="2 3">TKK-01-0051</strain>
    </source>
</reference>
<accession>A0A051TRF8</accession>
<gene>
    <name evidence="2" type="ORF">K875_04903</name>
</gene>
<evidence type="ECO:0000313" key="3">
    <source>
        <dbReference type="Proteomes" id="UP000025947"/>
    </source>
</evidence>
<dbReference type="Pfam" id="PF18863">
    <property type="entry name" value="AbiJ_NTD4"/>
    <property type="match status" value="1"/>
</dbReference>
<dbReference type="EMBL" id="JLXW01000011">
    <property type="protein sequence ID" value="KBZ59343.1"/>
    <property type="molecule type" value="Genomic_DNA"/>
</dbReference>
<sequence length="251" mass="27768">MQLESLDERLRTDIWNLLYNELFKPYARTAPYSLQSFWWHHFARPAEEYNDGRVASLVRQTIIEGQWYEVYDLLEFIASETPGHSGALLNILNAILEVNRAGYRIVAGQVVEITDETELESIRNAAAQPAGSPVRQHIEKAVQLFADRDNPQYANSIKESISAVEAAARDISGKPSAVLGSALDEIAKQVAPVHPALLKGWKAIYGFTSDSGGIRHADTQGSIPATQELAQYFLVTCSAMVNLLTTLQAKP</sequence>
<dbReference type="InterPro" id="IPR049503">
    <property type="entry name" value="AbiJ_NTD4"/>
</dbReference>
<evidence type="ECO:0000313" key="2">
    <source>
        <dbReference type="EMBL" id="KBZ59343.1"/>
    </source>
</evidence>
<dbReference type="PATRIC" id="fig|1324261.3.peg.4947"/>
<organism evidence="2 3">
    <name type="scientific">Mycobacterium [tuberculosis] TKK-01-0051</name>
    <dbReference type="NCBI Taxonomy" id="1324261"/>
    <lineage>
        <taxon>Bacteria</taxon>
        <taxon>Bacillati</taxon>
        <taxon>Actinomycetota</taxon>
        <taxon>Actinomycetes</taxon>
        <taxon>Mycobacteriales</taxon>
        <taxon>Mycobacteriaceae</taxon>
        <taxon>Mycobacterium</taxon>
        <taxon>Mycobacterium avium complex (MAC)</taxon>
    </lineage>
</organism>
<evidence type="ECO:0000259" key="1">
    <source>
        <dbReference type="Pfam" id="PF18863"/>
    </source>
</evidence>
<dbReference type="HOGENOM" id="CLU_075001_0_0_11"/>
<keyword evidence="3" id="KW-1185">Reference proteome</keyword>
<proteinExistence type="predicted"/>
<name>A0A051TRF8_9MYCO</name>
<dbReference type="Proteomes" id="UP000025947">
    <property type="component" value="Unassembled WGS sequence"/>
</dbReference>
<protein>
    <recommendedName>
        <fullName evidence="1">HEPN AbiJ-N-terminal domain-containing protein</fullName>
    </recommendedName>
</protein>